<keyword evidence="23" id="KW-1185">Reference proteome</keyword>
<dbReference type="GeneID" id="116947766"/>
<reference evidence="24" key="1">
    <citation type="submission" date="2025-08" db="UniProtKB">
        <authorList>
            <consortium name="RefSeq"/>
        </authorList>
    </citation>
    <scope>IDENTIFICATION</scope>
    <source>
        <tissue evidence="24">Sperm</tissue>
    </source>
</reference>
<comment type="cofactor">
    <cofactor evidence="1">
        <name>Mn(2+)</name>
        <dbReference type="ChEBI" id="CHEBI:29035"/>
    </cofactor>
</comment>
<evidence type="ECO:0000256" key="18">
    <source>
        <dbReference type="ARBA" id="ARBA00032181"/>
    </source>
</evidence>
<keyword evidence="10" id="KW-0735">Signal-anchor</keyword>
<evidence type="ECO:0000256" key="9">
    <source>
        <dbReference type="ARBA" id="ARBA00022723"/>
    </source>
</evidence>
<keyword evidence="11 21" id="KW-1133">Transmembrane helix</keyword>
<evidence type="ECO:0000256" key="8">
    <source>
        <dbReference type="ARBA" id="ARBA00022692"/>
    </source>
</evidence>
<gene>
    <name evidence="24" type="primary">B4GAT1</name>
</gene>
<evidence type="ECO:0000256" key="14">
    <source>
        <dbReference type="ARBA" id="ARBA00023180"/>
    </source>
</evidence>
<dbReference type="GO" id="GO:0046872">
    <property type="term" value="F:metal ion binding"/>
    <property type="evidence" value="ECO:0007669"/>
    <property type="project" value="UniProtKB-KW"/>
</dbReference>
<evidence type="ECO:0000256" key="1">
    <source>
        <dbReference type="ARBA" id="ARBA00001936"/>
    </source>
</evidence>
<evidence type="ECO:0000313" key="24">
    <source>
        <dbReference type="RefSeq" id="XP_032819781.1"/>
    </source>
</evidence>
<evidence type="ECO:0000256" key="20">
    <source>
        <dbReference type="ARBA" id="ARBA00047852"/>
    </source>
</evidence>
<evidence type="ECO:0000256" key="2">
    <source>
        <dbReference type="ARBA" id="ARBA00004323"/>
    </source>
</evidence>
<comment type="pathway">
    <text evidence="3">Protein modification; protein glycosylation.</text>
</comment>
<feature type="transmembrane region" description="Helical" evidence="21">
    <location>
        <begin position="92"/>
        <end position="113"/>
    </location>
</feature>
<keyword evidence="6" id="KW-0328">Glycosyltransferase</keyword>
<comment type="catalytic activity">
    <reaction evidence="20">
        <text>3-O-[beta-D-Xyl-(1-&gt;4)-Rib-ol-P-Rib-ol-P-3-beta-D-GalNAc-(1-&gt;3)-beta-D-GlcNAc-(1-&gt;4)-(O-6-P-alpha-D-Man)]-Thr-[protein] + UDP-alpha-D-glucuronate = 3-O-[beta-D-GlcA-(1-&gt;3)-beta-D-Xyl-(1-&gt;4)-Rib-ol-P-Rib-ol-P-3-beta-D-GalNAc-(1-&gt;3)-beta-D-GlcNAc-(1-&gt;4)-(O-6-P-alpha-D-Man)]-Thr-[protein] + UDP + H(+)</text>
        <dbReference type="Rhea" id="RHEA:46860"/>
        <dbReference type="Rhea" id="RHEA-COMP:15023"/>
        <dbReference type="Rhea" id="RHEA-COMP:17482"/>
        <dbReference type="ChEBI" id="CHEBI:15378"/>
        <dbReference type="ChEBI" id="CHEBI:58052"/>
        <dbReference type="ChEBI" id="CHEBI:58223"/>
        <dbReference type="ChEBI" id="CHEBI:142405"/>
        <dbReference type="ChEBI" id="CHEBI:177336"/>
    </reaction>
</comment>
<evidence type="ECO:0000256" key="6">
    <source>
        <dbReference type="ARBA" id="ARBA00022676"/>
    </source>
</evidence>
<evidence type="ECO:0000256" key="11">
    <source>
        <dbReference type="ARBA" id="ARBA00022989"/>
    </source>
</evidence>
<dbReference type="CTD" id="11041"/>
<evidence type="ECO:0000256" key="5">
    <source>
        <dbReference type="ARBA" id="ARBA00017962"/>
    </source>
</evidence>
<evidence type="ECO:0000256" key="17">
    <source>
        <dbReference type="ARBA" id="ARBA00032175"/>
    </source>
</evidence>
<keyword evidence="12" id="KW-0333">Golgi apparatus</keyword>
<evidence type="ECO:0000256" key="13">
    <source>
        <dbReference type="ARBA" id="ARBA00023136"/>
    </source>
</evidence>
<keyword evidence="15" id="KW-0464">Manganese</keyword>
<dbReference type="PANTHER" id="PTHR46420:SF1">
    <property type="entry name" value="BETA-1,4-GLUCURONYLTRANSFERASE 1"/>
    <property type="match status" value="1"/>
</dbReference>
<sequence>MLLLLTAAPCNVAPVCLSPSLVMFIQWVFTAAPCNVASVGVDRSPRSGCRAGPDESECSAQADWRSLLERLRSPVTMRFKLRARLRCTPFKILIFLLLVVMLALQLTYLVLLLRMDGRGDGSSPLPLAAAFLGAIVRRSSEPLIVANGSLAGDPQEAANALRAALVAAGGAPALDASSRFAIFSRLLAPEPATDGAGDTWHELSLATHTSVNGLHHLEVLLERWEGPVSVAVFACANDTWLALAAIAAVRGCSKKARDNVAFHLVASANAGFSSAAWGDAVVWADAGKGHRWVAPKVGAGCTEVFAWLGSEAVQGARRNYALDGGVPYPNNLLRNVARAGARSRHVLVVDVDMVPSVNLHRDFLSMLRREDGGGRRDRLIVFVVPSFEIRHSRRVPDTKAELLRLLGALELRPFYDELCRKCQAPTDYARWAALAPAPGLAPAYELEWRDPWEPFYVGPSAAPPFDERFQQYGFNRISQTCELHVAGYRFAVLDNAFLVHRGFKLPGEFHAGKEAEQERNRILFRRFKQELKLRYADSPRRC</sequence>
<evidence type="ECO:0000256" key="16">
    <source>
        <dbReference type="ARBA" id="ARBA00030723"/>
    </source>
</evidence>
<keyword evidence="22" id="KW-0732">Signal</keyword>
<keyword evidence="7" id="KW-0808">Transferase</keyword>
<evidence type="ECO:0000256" key="3">
    <source>
        <dbReference type="ARBA" id="ARBA00004922"/>
    </source>
</evidence>
<evidence type="ECO:0000256" key="22">
    <source>
        <dbReference type="SAM" id="SignalP"/>
    </source>
</evidence>
<accession>A0AAJ7TMX2</accession>
<keyword evidence="8 21" id="KW-0812">Transmembrane</keyword>
<evidence type="ECO:0000256" key="7">
    <source>
        <dbReference type="ARBA" id="ARBA00022679"/>
    </source>
</evidence>
<evidence type="ECO:0000256" key="15">
    <source>
        <dbReference type="ARBA" id="ARBA00023211"/>
    </source>
</evidence>
<dbReference type="KEGG" id="pmrn:116947766"/>
<protein>
    <recommendedName>
        <fullName evidence="5">Beta-1,4-glucuronyltransferase 1</fullName>
    </recommendedName>
    <alternativeName>
        <fullName evidence="16">I-beta-1,3-N-acetylglucosaminyltransferase</fullName>
    </alternativeName>
    <alternativeName>
        <fullName evidence="19">N-acetyllactosaminide beta-1,3-N-acetylglucosaminyltransferase</fullName>
    </alternativeName>
    <alternativeName>
        <fullName evidence="17">Poly-N-acetyllactosamine extension enzyme</fullName>
    </alternativeName>
    <alternativeName>
        <fullName evidence="18">UDP-GlcNAc:betaGal beta-1,3-N-acetylglucosaminyltransferase 1</fullName>
    </alternativeName>
</protein>
<keyword evidence="14" id="KW-0325">Glycoprotein</keyword>
<comment type="similarity">
    <text evidence="4">Belongs to the glycosyltransferase 49 family.</text>
</comment>
<organism evidence="23 24">
    <name type="scientific">Petromyzon marinus</name>
    <name type="common">Sea lamprey</name>
    <dbReference type="NCBI Taxonomy" id="7757"/>
    <lineage>
        <taxon>Eukaryota</taxon>
        <taxon>Metazoa</taxon>
        <taxon>Chordata</taxon>
        <taxon>Craniata</taxon>
        <taxon>Vertebrata</taxon>
        <taxon>Cyclostomata</taxon>
        <taxon>Hyperoartia</taxon>
        <taxon>Petromyzontiformes</taxon>
        <taxon>Petromyzontidae</taxon>
        <taxon>Petromyzon</taxon>
    </lineage>
</organism>
<comment type="subcellular location">
    <subcellularLocation>
        <location evidence="2">Golgi apparatus membrane</location>
        <topology evidence="2">Single-pass type II membrane protein</topology>
    </subcellularLocation>
</comment>
<dbReference type="PANTHER" id="PTHR46420">
    <property type="entry name" value="BETA-1,4-GLUCURONYLTRANSFERASE 1"/>
    <property type="match status" value="1"/>
</dbReference>
<evidence type="ECO:0000256" key="19">
    <source>
        <dbReference type="ARBA" id="ARBA00033291"/>
    </source>
</evidence>
<evidence type="ECO:0000256" key="10">
    <source>
        <dbReference type="ARBA" id="ARBA00022968"/>
    </source>
</evidence>
<feature type="signal peptide" evidence="22">
    <location>
        <begin position="1"/>
        <end position="30"/>
    </location>
</feature>
<keyword evidence="9" id="KW-0479">Metal-binding</keyword>
<dbReference type="GO" id="GO:0035269">
    <property type="term" value="P:protein O-linked glycosylation via mannose"/>
    <property type="evidence" value="ECO:0007669"/>
    <property type="project" value="TreeGrafter"/>
</dbReference>
<proteinExistence type="inferred from homology"/>
<dbReference type="AlphaFoldDB" id="A0AAJ7TMX2"/>
<evidence type="ECO:0000256" key="4">
    <source>
        <dbReference type="ARBA" id="ARBA00008539"/>
    </source>
</evidence>
<keyword evidence="13 21" id="KW-0472">Membrane</keyword>
<dbReference type="Pfam" id="PF13896">
    <property type="entry name" value="Glyco_transf_49"/>
    <property type="match status" value="1"/>
</dbReference>
<dbReference type="GO" id="GO:0000139">
    <property type="term" value="C:Golgi membrane"/>
    <property type="evidence" value="ECO:0007669"/>
    <property type="project" value="UniProtKB-SubCell"/>
</dbReference>
<evidence type="ECO:0000313" key="23">
    <source>
        <dbReference type="Proteomes" id="UP001318040"/>
    </source>
</evidence>
<dbReference type="InterPro" id="IPR043189">
    <property type="entry name" value="B4GAT1"/>
</dbReference>
<evidence type="ECO:0000256" key="21">
    <source>
        <dbReference type="SAM" id="Phobius"/>
    </source>
</evidence>
<dbReference type="GO" id="GO:0015020">
    <property type="term" value="F:glucuronosyltransferase activity"/>
    <property type="evidence" value="ECO:0007669"/>
    <property type="project" value="InterPro"/>
</dbReference>
<feature type="chain" id="PRO_5042567702" description="Beta-1,4-glucuronyltransferase 1" evidence="22">
    <location>
        <begin position="31"/>
        <end position="542"/>
    </location>
</feature>
<dbReference type="RefSeq" id="XP_032819781.1">
    <property type="nucleotide sequence ID" value="XM_032963890.1"/>
</dbReference>
<dbReference type="Proteomes" id="UP001318040">
    <property type="component" value="Chromosome 31"/>
</dbReference>
<name>A0AAJ7TMX2_PETMA</name>
<evidence type="ECO:0000256" key="12">
    <source>
        <dbReference type="ARBA" id="ARBA00023034"/>
    </source>
</evidence>